<accession>A0A8H7SYW4</accession>
<keyword evidence="2" id="KW-1185">Reference proteome</keyword>
<evidence type="ECO:0000313" key="1">
    <source>
        <dbReference type="EMBL" id="KAG4411390.1"/>
    </source>
</evidence>
<comment type="caution">
    <text evidence="1">The sequence shown here is derived from an EMBL/GenBank/DDBJ whole genome shotgun (WGS) entry which is preliminary data.</text>
</comment>
<dbReference type="PANTHER" id="PTHR24148:SF64">
    <property type="entry name" value="HETEROKARYON INCOMPATIBILITY DOMAIN-CONTAINING PROTEIN"/>
    <property type="match status" value="1"/>
</dbReference>
<sequence length="321" mass="36116">MQGLFNLNTRGESKSVGGTTVTRIRYFKEGVTSGSRLSLLSLLLYTTSLESTDPRDIVYDLLSMAEDSFAIPVDYSIPVQDLFAHINREMIETDDEFSVLSFFDAPSLVKPILATPWAPNWQFRDDGRAGLFQFPNNFAAMSLYTERPSFSRDGCKLKAFGVIFDEPLQIGNMGCASYLDKYGTQLHFSQDILSFIESCGTVAAGSTVSYDPPQTLEEAPWRTMICNNTIGGDTIPASYGQKFNTFKFFMRAAQHPSLMALIPDDQREARYRETNEFHLVLDRWIHGRVFCRTKNGHLGMLPVGTRPGDAIADCYVRRRLT</sequence>
<dbReference type="AlphaFoldDB" id="A0A8H7SYW4"/>
<dbReference type="OrthoDB" id="3557394at2759"/>
<gene>
    <name evidence="1" type="ORF">IFR04_015478</name>
</gene>
<protein>
    <submittedName>
        <fullName evidence="1">Uncharacterized protein</fullName>
    </submittedName>
</protein>
<dbReference type="Proteomes" id="UP000664132">
    <property type="component" value="Unassembled WGS sequence"/>
</dbReference>
<dbReference type="PANTHER" id="PTHR24148">
    <property type="entry name" value="ANKYRIN REPEAT DOMAIN-CONTAINING PROTEIN 39 HOMOLOG-RELATED"/>
    <property type="match status" value="1"/>
</dbReference>
<evidence type="ECO:0000313" key="2">
    <source>
        <dbReference type="Proteomes" id="UP000664132"/>
    </source>
</evidence>
<dbReference type="EMBL" id="JAFJYH010000483">
    <property type="protein sequence ID" value="KAG4411390.1"/>
    <property type="molecule type" value="Genomic_DNA"/>
</dbReference>
<reference evidence="1" key="1">
    <citation type="submission" date="2021-02" db="EMBL/GenBank/DDBJ databases">
        <title>Genome sequence Cadophora malorum strain M34.</title>
        <authorList>
            <person name="Stefanovic E."/>
            <person name="Vu D."/>
            <person name="Scully C."/>
            <person name="Dijksterhuis J."/>
            <person name="Roader J."/>
            <person name="Houbraken J."/>
        </authorList>
    </citation>
    <scope>NUCLEOTIDE SEQUENCE</scope>
    <source>
        <strain evidence="1">M34</strain>
    </source>
</reference>
<organism evidence="1 2">
    <name type="scientific">Cadophora malorum</name>
    <dbReference type="NCBI Taxonomy" id="108018"/>
    <lineage>
        <taxon>Eukaryota</taxon>
        <taxon>Fungi</taxon>
        <taxon>Dikarya</taxon>
        <taxon>Ascomycota</taxon>
        <taxon>Pezizomycotina</taxon>
        <taxon>Leotiomycetes</taxon>
        <taxon>Helotiales</taxon>
        <taxon>Ploettnerulaceae</taxon>
        <taxon>Cadophora</taxon>
    </lineage>
</organism>
<dbReference type="InterPro" id="IPR052895">
    <property type="entry name" value="HetReg/Transcr_Mod"/>
</dbReference>
<name>A0A8H7SYW4_9HELO</name>
<proteinExistence type="predicted"/>